<dbReference type="InterPro" id="IPR029058">
    <property type="entry name" value="AB_hydrolase_fold"/>
</dbReference>
<reference evidence="4" key="1">
    <citation type="journal article" date="2019" name="Int. J. Syst. Evol. Microbiol.">
        <title>The Global Catalogue of Microorganisms (GCM) 10K type strain sequencing project: providing services to taxonomists for standard genome sequencing and annotation.</title>
        <authorList>
            <consortium name="The Broad Institute Genomics Platform"/>
            <consortium name="The Broad Institute Genome Sequencing Center for Infectious Disease"/>
            <person name="Wu L."/>
            <person name="Ma J."/>
        </authorList>
    </citation>
    <scope>NUCLEOTIDE SEQUENCE [LARGE SCALE GENOMIC DNA]</scope>
    <source>
        <strain evidence="4">CGMCC 1.12990</strain>
    </source>
</reference>
<evidence type="ECO:0000259" key="2">
    <source>
        <dbReference type="Pfam" id="PF00561"/>
    </source>
</evidence>
<dbReference type="PRINTS" id="PR00111">
    <property type="entry name" value="ABHYDROLASE"/>
</dbReference>
<gene>
    <name evidence="3" type="ORF">GCM10011378_30860</name>
</gene>
<dbReference type="EMBL" id="BMGS01000008">
    <property type="protein sequence ID" value="GGG52474.1"/>
    <property type="molecule type" value="Genomic_DNA"/>
</dbReference>
<evidence type="ECO:0000313" key="3">
    <source>
        <dbReference type="EMBL" id="GGG52474.1"/>
    </source>
</evidence>
<evidence type="ECO:0000313" key="4">
    <source>
        <dbReference type="Proteomes" id="UP000601361"/>
    </source>
</evidence>
<dbReference type="PANTHER" id="PTHR43329">
    <property type="entry name" value="EPOXIDE HYDROLASE"/>
    <property type="match status" value="1"/>
</dbReference>
<comment type="caution">
    <text evidence="3">The sequence shown here is derived from an EMBL/GenBank/DDBJ whole genome shotgun (WGS) entry which is preliminary data.</text>
</comment>
<sequence>MAFELEHHLVSTNGISLHVVQCGPANGPLVVLLHGFPEFWYGWRHQLQALAAAGYRVWAPDQRGYNLSDKPARVADYRMEQLGADILGLLDAAGQKKAVVIGHDWGAAVAWWLAAQHPERLHRVVILNVPHPAVLGRALRRTPRQLLKSWYIFFFQLPWLPEQLFRRRQFRFGRGALRGTSRPGTFSTADLHVYTEAWAQPGAVTGMINWYRAAFRTPRQTGRPGRIAIPVRMLWGRQDAFLEPELAQLSLEMCEQGELTYFNHATHWLHQEEPEAVNTLLLEFLRADRAALPLPDNARA</sequence>
<dbReference type="PRINTS" id="PR00412">
    <property type="entry name" value="EPOXHYDRLASE"/>
</dbReference>
<feature type="domain" description="AB hydrolase-1" evidence="2">
    <location>
        <begin position="28"/>
        <end position="274"/>
    </location>
</feature>
<dbReference type="SUPFAM" id="SSF53474">
    <property type="entry name" value="alpha/beta-Hydrolases"/>
    <property type="match status" value="1"/>
</dbReference>
<dbReference type="Proteomes" id="UP000601361">
    <property type="component" value="Unassembled WGS sequence"/>
</dbReference>
<evidence type="ECO:0000256" key="1">
    <source>
        <dbReference type="ARBA" id="ARBA00022801"/>
    </source>
</evidence>
<protein>
    <submittedName>
        <fullName evidence="3">Alpha/beta hydrolase</fullName>
    </submittedName>
</protein>
<organism evidence="3 4">
    <name type="scientific">Hymenobacter glacieicola</name>
    <dbReference type="NCBI Taxonomy" id="1562124"/>
    <lineage>
        <taxon>Bacteria</taxon>
        <taxon>Pseudomonadati</taxon>
        <taxon>Bacteroidota</taxon>
        <taxon>Cytophagia</taxon>
        <taxon>Cytophagales</taxon>
        <taxon>Hymenobacteraceae</taxon>
        <taxon>Hymenobacter</taxon>
    </lineage>
</organism>
<dbReference type="InterPro" id="IPR000073">
    <property type="entry name" value="AB_hydrolase_1"/>
</dbReference>
<proteinExistence type="predicted"/>
<keyword evidence="1 3" id="KW-0378">Hydrolase</keyword>
<dbReference type="Gene3D" id="3.40.50.1820">
    <property type="entry name" value="alpha/beta hydrolase"/>
    <property type="match status" value="1"/>
</dbReference>
<name>A0ABQ1X1C7_9BACT</name>
<accession>A0ABQ1X1C7</accession>
<dbReference type="InterPro" id="IPR000639">
    <property type="entry name" value="Epox_hydrolase-like"/>
</dbReference>
<dbReference type="RefSeq" id="WP_188558759.1">
    <property type="nucleotide sequence ID" value="NZ_BMGS01000008.1"/>
</dbReference>
<dbReference type="Pfam" id="PF00561">
    <property type="entry name" value="Abhydrolase_1"/>
    <property type="match status" value="1"/>
</dbReference>
<keyword evidence="4" id="KW-1185">Reference proteome</keyword>
<dbReference type="GO" id="GO:0016787">
    <property type="term" value="F:hydrolase activity"/>
    <property type="evidence" value="ECO:0007669"/>
    <property type="project" value="UniProtKB-KW"/>
</dbReference>